<protein>
    <submittedName>
        <fullName evidence="2">Uncharacterized protein</fullName>
    </submittedName>
</protein>
<dbReference type="STRING" id="145857.GA0070616_1158"/>
<evidence type="ECO:0000313" key="3">
    <source>
        <dbReference type="Proteomes" id="UP000199699"/>
    </source>
</evidence>
<dbReference type="Proteomes" id="UP000199699">
    <property type="component" value="Unassembled WGS sequence"/>
</dbReference>
<reference evidence="2 3" key="1">
    <citation type="submission" date="2016-06" db="EMBL/GenBank/DDBJ databases">
        <authorList>
            <person name="Kjaerup R.B."/>
            <person name="Dalgaard T.S."/>
            <person name="Juul-Madsen H.R."/>
        </authorList>
    </citation>
    <scope>NUCLEOTIDE SEQUENCE [LARGE SCALE GENOMIC DNA]</scope>
    <source>
        <strain evidence="2 3">DSM 43818</strain>
    </source>
</reference>
<accession>A0A1C6RIT6</accession>
<feature type="chain" id="PRO_5038507971" evidence="1">
    <location>
        <begin position="21"/>
        <end position="48"/>
    </location>
</feature>
<keyword evidence="3" id="KW-1185">Reference proteome</keyword>
<name>A0A1C6RIT6_9ACTN</name>
<evidence type="ECO:0000313" key="2">
    <source>
        <dbReference type="EMBL" id="SCL16925.1"/>
    </source>
</evidence>
<dbReference type="PROSITE" id="PS51257">
    <property type="entry name" value="PROKAR_LIPOPROTEIN"/>
    <property type="match status" value="1"/>
</dbReference>
<dbReference type="EMBL" id="FMHT01000003">
    <property type="protein sequence ID" value="SCL16925.1"/>
    <property type="molecule type" value="Genomic_DNA"/>
</dbReference>
<dbReference type="AlphaFoldDB" id="A0A1C6RIT6"/>
<evidence type="ECO:0000256" key="1">
    <source>
        <dbReference type="SAM" id="SignalP"/>
    </source>
</evidence>
<feature type="signal peptide" evidence="1">
    <location>
        <begin position="1"/>
        <end position="20"/>
    </location>
</feature>
<gene>
    <name evidence="2" type="ORF">GA0070616_1158</name>
</gene>
<keyword evidence="1" id="KW-0732">Signal</keyword>
<proteinExistence type="predicted"/>
<sequence length="48" mass="4807">MLRKLAGLAGVTALLALVLACGFGGGGEDDDDDDDDFARGVSAAVVLR</sequence>
<organism evidence="2 3">
    <name type="scientific">Micromonospora nigra</name>
    <dbReference type="NCBI Taxonomy" id="145857"/>
    <lineage>
        <taxon>Bacteria</taxon>
        <taxon>Bacillati</taxon>
        <taxon>Actinomycetota</taxon>
        <taxon>Actinomycetes</taxon>
        <taxon>Micromonosporales</taxon>
        <taxon>Micromonosporaceae</taxon>
        <taxon>Micromonospora</taxon>
    </lineage>
</organism>
<dbReference type="RefSeq" id="WP_175439989.1">
    <property type="nucleotide sequence ID" value="NZ_FMHT01000003.1"/>
</dbReference>